<dbReference type="AlphaFoldDB" id="A0A1A8FD76"/>
<protein>
    <submittedName>
        <fullName evidence="1">Uncharacterized protein</fullName>
    </submittedName>
</protein>
<name>A0A1A8FD76_9TELE</name>
<feature type="non-terminal residue" evidence="1">
    <location>
        <position position="42"/>
    </location>
</feature>
<gene>
    <name evidence="1" type="primary">Nfu_g_1_006738</name>
</gene>
<sequence length="42" mass="4942">NCACKTWCGLTILFENKNWTLEGVKGFSLFRMIEFCRHEALM</sequence>
<reference evidence="1" key="1">
    <citation type="submission" date="2016-05" db="EMBL/GenBank/DDBJ databases">
        <authorList>
            <person name="Lavstsen T."/>
            <person name="Jespersen J.S."/>
        </authorList>
    </citation>
    <scope>NUCLEOTIDE SEQUENCE</scope>
    <source>
        <tissue evidence="1">Brain</tissue>
    </source>
</reference>
<organism evidence="1">
    <name type="scientific">Nothobranchius korthausae</name>
    <dbReference type="NCBI Taxonomy" id="1143690"/>
    <lineage>
        <taxon>Eukaryota</taxon>
        <taxon>Metazoa</taxon>
        <taxon>Chordata</taxon>
        <taxon>Craniata</taxon>
        <taxon>Vertebrata</taxon>
        <taxon>Euteleostomi</taxon>
        <taxon>Actinopterygii</taxon>
        <taxon>Neopterygii</taxon>
        <taxon>Teleostei</taxon>
        <taxon>Neoteleostei</taxon>
        <taxon>Acanthomorphata</taxon>
        <taxon>Ovalentaria</taxon>
        <taxon>Atherinomorphae</taxon>
        <taxon>Cyprinodontiformes</taxon>
        <taxon>Nothobranchiidae</taxon>
        <taxon>Nothobranchius</taxon>
    </lineage>
</organism>
<accession>A0A1A8FD76</accession>
<reference evidence="1" key="2">
    <citation type="submission" date="2016-06" db="EMBL/GenBank/DDBJ databases">
        <title>The genome of a short-lived fish provides insights into sex chromosome evolution and the genetic control of aging.</title>
        <authorList>
            <person name="Reichwald K."/>
            <person name="Felder M."/>
            <person name="Petzold A."/>
            <person name="Koch P."/>
            <person name="Groth M."/>
            <person name="Platzer M."/>
        </authorList>
    </citation>
    <scope>NUCLEOTIDE SEQUENCE</scope>
    <source>
        <tissue evidence="1">Brain</tissue>
    </source>
</reference>
<proteinExistence type="predicted"/>
<feature type="non-terminal residue" evidence="1">
    <location>
        <position position="1"/>
    </location>
</feature>
<evidence type="ECO:0000313" key="1">
    <source>
        <dbReference type="EMBL" id="SBQ57007.1"/>
    </source>
</evidence>
<dbReference type="EMBL" id="HAEB01010480">
    <property type="protein sequence ID" value="SBQ57007.1"/>
    <property type="molecule type" value="Transcribed_RNA"/>
</dbReference>